<comment type="caution">
    <text evidence="8">The sequence shown here is derived from an EMBL/GenBank/DDBJ whole genome shotgun (WGS) entry which is preliminary data.</text>
</comment>
<dbReference type="EMBL" id="JBHTMY010000003">
    <property type="protein sequence ID" value="MFD1316318.1"/>
    <property type="molecule type" value="Genomic_DNA"/>
</dbReference>
<keyword evidence="1 4" id="KW-0349">Heme</keyword>
<keyword evidence="6" id="KW-1133">Transmembrane helix</keyword>
<dbReference type="InterPro" id="IPR032858">
    <property type="entry name" value="CcoP_N"/>
</dbReference>
<dbReference type="Gene3D" id="6.10.280.130">
    <property type="match status" value="1"/>
</dbReference>
<keyword evidence="9" id="KW-1185">Reference proteome</keyword>
<dbReference type="RefSeq" id="WP_377179181.1">
    <property type="nucleotide sequence ID" value="NZ_JBHTMY010000003.1"/>
</dbReference>
<dbReference type="Pfam" id="PF14715">
    <property type="entry name" value="FixP_N"/>
    <property type="match status" value="1"/>
</dbReference>
<evidence type="ECO:0000259" key="7">
    <source>
        <dbReference type="PROSITE" id="PS51007"/>
    </source>
</evidence>
<dbReference type="Pfam" id="PF13442">
    <property type="entry name" value="Cytochrome_CBB3"/>
    <property type="match status" value="1"/>
</dbReference>
<name>A0ABW3Y6V3_9FLAO</name>
<evidence type="ECO:0000313" key="9">
    <source>
        <dbReference type="Proteomes" id="UP001597201"/>
    </source>
</evidence>
<dbReference type="InterPro" id="IPR050597">
    <property type="entry name" value="Cytochrome_c_Oxidase_Subunit"/>
</dbReference>
<evidence type="ECO:0000313" key="8">
    <source>
        <dbReference type="EMBL" id="MFD1316318.1"/>
    </source>
</evidence>
<keyword evidence="6" id="KW-0812">Transmembrane</keyword>
<dbReference type="PANTHER" id="PTHR33751">
    <property type="entry name" value="CBB3-TYPE CYTOCHROME C OXIDASE SUBUNIT FIXP"/>
    <property type="match status" value="1"/>
</dbReference>
<dbReference type="SUPFAM" id="SSF46626">
    <property type="entry name" value="Cytochrome c"/>
    <property type="match status" value="1"/>
</dbReference>
<evidence type="ECO:0000256" key="1">
    <source>
        <dbReference type="ARBA" id="ARBA00022617"/>
    </source>
</evidence>
<reference evidence="9" key="1">
    <citation type="journal article" date="2019" name="Int. J. Syst. Evol. Microbiol.">
        <title>The Global Catalogue of Microorganisms (GCM) 10K type strain sequencing project: providing services to taxonomists for standard genome sequencing and annotation.</title>
        <authorList>
            <consortium name="The Broad Institute Genomics Platform"/>
            <consortium name="The Broad Institute Genome Sequencing Center for Infectious Disease"/>
            <person name="Wu L."/>
            <person name="Ma J."/>
        </authorList>
    </citation>
    <scope>NUCLEOTIDE SEQUENCE [LARGE SCALE GENOMIC DNA]</scope>
    <source>
        <strain evidence="9">CCUG 61485</strain>
    </source>
</reference>
<dbReference type="InterPro" id="IPR038414">
    <property type="entry name" value="CcoP_N_sf"/>
</dbReference>
<sequence length="212" mass="23496">MSKNDQISGWKRFIQSVTRAKDIENEEEIMTDHDYDGIKELDNVLPPWWTAGFIITILVGAFYYINVFFNSEKYNQYEELETEIAEAKAEVEAYKEANPDLFKVDVTLLTDAASLDAGKKTFGTYCVACHMADGGGGIGPNLTDDHWILGGGMEKVYNTISEGGRSGKGMVSWKASLSAQQMQEVASYVISLQGTTPANPKEAEGEIIWTKQ</sequence>
<keyword evidence="2 4" id="KW-0479">Metal-binding</keyword>
<dbReference type="PANTHER" id="PTHR33751:SF1">
    <property type="entry name" value="CBB3-TYPE CYTOCHROME C OXIDASE SUBUNIT FIXP"/>
    <property type="match status" value="1"/>
</dbReference>
<dbReference type="InterPro" id="IPR036909">
    <property type="entry name" value="Cyt_c-like_dom_sf"/>
</dbReference>
<feature type="transmembrane region" description="Helical" evidence="6">
    <location>
        <begin position="48"/>
        <end position="69"/>
    </location>
</feature>
<protein>
    <submittedName>
        <fullName evidence="8">Cbb3-type cytochrome c oxidase N-terminal domain-containing protein</fullName>
    </submittedName>
</protein>
<evidence type="ECO:0000256" key="2">
    <source>
        <dbReference type="ARBA" id="ARBA00022723"/>
    </source>
</evidence>
<dbReference type="Gene3D" id="1.10.760.10">
    <property type="entry name" value="Cytochrome c-like domain"/>
    <property type="match status" value="1"/>
</dbReference>
<evidence type="ECO:0000256" key="5">
    <source>
        <dbReference type="SAM" id="Coils"/>
    </source>
</evidence>
<keyword evidence="6" id="KW-0472">Membrane</keyword>
<organism evidence="8 9">
    <name type="scientific">Namhaeicola litoreus</name>
    <dbReference type="NCBI Taxonomy" id="1052145"/>
    <lineage>
        <taxon>Bacteria</taxon>
        <taxon>Pseudomonadati</taxon>
        <taxon>Bacteroidota</taxon>
        <taxon>Flavobacteriia</taxon>
        <taxon>Flavobacteriales</taxon>
        <taxon>Flavobacteriaceae</taxon>
        <taxon>Namhaeicola</taxon>
    </lineage>
</organism>
<dbReference type="Proteomes" id="UP001597201">
    <property type="component" value="Unassembled WGS sequence"/>
</dbReference>
<feature type="coiled-coil region" evidence="5">
    <location>
        <begin position="70"/>
        <end position="97"/>
    </location>
</feature>
<dbReference type="PROSITE" id="PS51007">
    <property type="entry name" value="CYTC"/>
    <property type="match status" value="1"/>
</dbReference>
<feature type="domain" description="Cytochrome c" evidence="7">
    <location>
        <begin position="113"/>
        <end position="193"/>
    </location>
</feature>
<keyword evidence="3 4" id="KW-0408">Iron</keyword>
<keyword evidence="5" id="KW-0175">Coiled coil</keyword>
<evidence type="ECO:0000256" key="4">
    <source>
        <dbReference type="PROSITE-ProRule" id="PRU00433"/>
    </source>
</evidence>
<gene>
    <name evidence="8" type="ORF">ACFQ39_11875</name>
</gene>
<evidence type="ECO:0000256" key="3">
    <source>
        <dbReference type="ARBA" id="ARBA00023004"/>
    </source>
</evidence>
<accession>A0ABW3Y6V3</accession>
<dbReference type="InterPro" id="IPR009056">
    <property type="entry name" value="Cyt_c-like_dom"/>
</dbReference>
<evidence type="ECO:0000256" key="6">
    <source>
        <dbReference type="SAM" id="Phobius"/>
    </source>
</evidence>
<proteinExistence type="predicted"/>